<dbReference type="Pfam" id="PF00005">
    <property type="entry name" value="ABC_tran"/>
    <property type="match status" value="1"/>
</dbReference>
<dbReference type="GO" id="GO:0005524">
    <property type="term" value="F:ATP binding"/>
    <property type="evidence" value="ECO:0007669"/>
    <property type="project" value="UniProtKB-KW"/>
</dbReference>
<dbReference type="InterPro" id="IPR003593">
    <property type="entry name" value="AAA+_ATPase"/>
</dbReference>
<dbReference type="SMART" id="SM00382">
    <property type="entry name" value="AAA"/>
    <property type="match status" value="1"/>
</dbReference>
<dbReference type="SUPFAM" id="SSF52540">
    <property type="entry name" value="P-loop containing nucleoside triphosphate hydrolases"/>
    <property type="match status" value="1"/>
</dbReference>
<keyword evidence="3" id="KW-0813">Transport</keyword>
<dbReference type="PROSITE" id="PS50893">
    <property type="entry name" value="ABC_TRANSPORTER_2"/>
    <property type="match status" value="1"/>
</dbReference>
<evidence type="ECO:0000313" key="10">
    <source>
        <dbReference type="Proteomes" id="UP000432015"/>
    </source>
</evidence>
<keyword evidence="6" id="KW-0046">Antibiotic resistance</keyword>
<proteinExistence type="inferred from homology"/>
<dbReference type="Gene3D" id="3.40.50.300">
    <property type="entry name" value="P-loop containing nucleotide triphosphate hydrolases"/>
    <property type="match status" value="1"/>
</dbReference>
<gene>
    <name evidence="9" type="ORF">GNZ18_30650</name>
</gene>
<dbReference type="Proteomes" id="UP000432015">
    <property type="component" value="Unassembled WGS sequence"/>
</dbReference>
<evidence type="ECO:0000256" key="2">
    <source>
        <dbReference type="ARBA" id="ARBA00005417"/>
    </source>
</evidence>
<dbReference type="GO" id="GO:0046677">
    <property type="term" value="P:response to antibiotic"/>
    <property type="evidence" value="ECO:0007669"/>
    <property type="project" value="UniProtKB-KW"/>
</dbReference>
<accession>A0A7K1L923</accession>
<dbReference type="RefSeq" id="WP_156220084.1">
    <property type="nucleotide sequence ID" value="NZ_WOFH01000012.1"/>
</dbReference>
<evidence type="ECO:0000256" key="7">
    <source>
        <dbReference type="SAM" id="MobiDB-lite"/>
    </source>
</evidence>
<feature type="region of interest" description="Disordered" evidence="7">
    <location>
        <begin position="316"/>
        <end position="335"/>
    </location>
</feature>
<dbReference type="InterPro" id="IPR050763">
    <property type="entry name" value="ABC_transporter_ATP-binding"/>
</dbReference>
<sequence>MAAEAIVVDSLAKRYADGTYAVTDVSFTVAAGEIVGLVGPNGAGKSTTLNMLATLIAPTGGDAYVYGVPVRRRAAVRPLLGVALQATGLDPLMTVADHFAVHGALYRMRSRDVAARQAELLEVFELGSMRGRRVGDLSGGTQRRLALALSLLHGPKAIVFDEPTVALDPNLRRTVWELLEDLRAQGLAVLFSTHYMDEADRLCQRIELMAKGRIVVSGTPDELKAAMAGGVLRLRVRDDAGRAEEAVAAAAARGLIGANATVEGQLVEIPSKLGDASLDALAPFLAEFDVEVVDLHWGHGTLDDVFARLESTTGESQLSPVTKEHRALARRGGRK</sequence>
<feature type="domain" description="ABC transporter" evidence="8">
    <location>
        <begin position="6"/>
        <end position="236"/>
    </location>
</feature>
<name>A0A7K1L923_9ACTN</name>
<comment type="subcellular location">
    <subcellularLocation>
        <location evidence="1">Cell membrane</location>
        <topology evidence="1">Peripheral membrane protein</topology>
    </subcellularLocation>
</comment>
<organism evidence="9 10">
    <name type="scientific">Actinomadura litoris</name>
    <dbReference type="NCBI Taxonomy" id="2678616"/>
    <lineage>
        <taxon>Bacteria</taxon>
        <taxon>Bacillati</taxon>
        <taxon>Actinomycetota</taxon>
        <taxon>Actinomycetes</taxon>
        <taxon>Streptosporangiales</taxon>
        <taxon>Thermomonosporaceae</taxon>
        <taxon>Actinomadura</taxon>
    </lineage>
</organism>
<comment type="similarity">
    <text evidence="2">Belongs to the ABC transporter superfamily.</text>
</comment>
<dbReference type="InterPro" id="IPR003439">
    <property type="entry name" value="ABC_transporter-like_ATP-bd"/>
</dbReference>
<evidence type="ECO:0000256" key="3">
    <source>
        <dbReference type="ARBA" id="ARBA00022448"/>
    </source>
</evidence>
<dbReference type="GO" id="GO:0016887">
    <property type="term" value="F:ATP hydrolysis activity"/>
    <property type="evidence" value="ECO:0007669"/>
    <property type="project" value="InterPro"/>
</dbReference>
<dbReference type="PANTHER" id="PTHR42711:SF5">
    <property type="entry name" value="ABC TRANSPORTER ATP-BINDING PROTEIN NATA"/>
    <property type="match status" value="1"/>
</dbReference>
<dbReference type="InterPro" id="IPR027417">
    <property type="entry name" value="P-loop_NTPase"/>
</dbReference>
<keyword evidence="4" id="KW-0547">Nucleotide-binding</keyword>
<protein>
    <submittedName>
        <fullName evidence="9">ATP-binding cassette domain-containing protein</fullName>
    </submittedName>
</protein>
<dbReference type="PANTHER" id="PTHR42711">
    <property type="entry name" value="ABC TRANSPORTER ATP-BINDING PROTEIN"/>
    <property type="match status" value="1"/>
</dbReference>
<comment type="caution">
    <text evidence="9">The sequence shown here is derived from an EMBL/GenBank/DDBJ whole genome shotgun (WGS) entry which is preliminary data.</text>
</comment>
<evidence type="ECO:0000259" key="8">
    <source>
        <dbReference type="PROSITE" id="PS50893"/>
    </source>
</evidence>
<dbReference type="AlphaFoldDB" id="A0A7K1L923"/>
<evidence type="ECO:0000256" key="4">
    <source>
        <dbReference type="ARBA" id="ARBA00022741"/>
    </source>
</evidence>
<keyword evidence="10" id="KW-1185">Reference proteome</keyword>
<evidence type="ECO:0000256" key="6">
    <source>
        <dbReference type="ARBA" id="ARBA00023251"/>
    </source>
</evidence>
<evidence type="ECO:0000256" key="5">
    <source>
        <dbReference type="ARBA" id="ARBA00022840"/>
    </source>
</evidence>
<reference evidence="9 10" key="1">
    <citation type="submission" date="2019-11" db="EMBL/GenBank/DDBJ databases">
        <authorList>
            <person name="Cao P."/>
        </authorList>
    </citation>
    <scope>NUCLEOTIDE SEQUENCE [LARGE SCALE GENOMIC DNA]</scope>
    <source>
        <strain evidence="9 10">NEAU-AAG5</strain>
    </source>
</reference>
<dbReference type="GO" id="GO:0005886">
    <property type="term" value="C:plasma membrane"/>
    <property type="evidence" value="ECO:0007669"/>
    <property type="project" value="UniProtKB-SubCell"/>
</dbReference>
<keyword evidence="5 9" id="KW-0067">ATP-binding</keyword>
<evidence type="ECO:0000313" key="9">
    <source>
        <dbReference type="EMBL" id="MUN40931.1"/>
    </source>
</evidence>
<dbReference type="EMBL" id="WOFH01000012">
    <property type="protein sequence ID" value="MUN40931.1"/>
    <property type="molecule type" value="Genomic_DNA"/>
</dbReference>
<evidence type="ECO:0000256" key="1">
    <source>
        <dbReference type="ARBA" id="ARBA00004202"/>
    </source>
</evidence>